<evidence type="ECO:0000313" key="18">
    <source>
        <dbReference type="Proteomes" id="UP000269410"/>
    </source>
</evidence>
<evidence type="ECO:0000256" key="13">
    <source>
        <dbReference type="ARBA" id="ARBA00033470"/>
    </source>
</evidence>
<keyword evidence="12" id="KW-0460">Magnesium</keyword>
<dbReference type="PANTHER" id="PTHR43030:SF1">
    <property type="entry name" value="PHOSPHOENOLPYRUVATE SYNTHASE"/>
    <property type="match status" value="1"/>
</dbReference>
<dbReference type="GO" id="GO:0046872">
    <property type="term" value="F:metal ion binding"/>
    <property type="evidence" value="ECO:0007669"/>
    <property type="project" value="UniProtKB-KW"/>
</dbReference>
<dbReference type="GO" id="GO:0005524">
    <property type="term" value="F:ATP binding"/>
    <property type="evidence" value="ECO:0007669"/>
    <property type="project" value="UniProtKB-KW"/>
</dbReference>
<evidence type="ECO:0000256" key="8">
    <source>
        <dbReference type="ARBA" id="ARBA00022723"/>
    </source>
</evidence>
<dbReference type="Gene3D" id="3.30.1490.20">
    <property type="entry name" value="ATP-grasp fold, A domain"/>
    <property type="match status" value="1"/>
</dbReference>
<evidence type="ECO:0000256" key="11">
    <source>
        <dbReference type="ARBA" id="ARBA00022840"/>
    </source>
</evidence>
<organism evidence="17 18">
    <name type="scientific">Candidatus Dojkabacteria bacterium</name>
    <dbReference type="NCBI Taxonomy" id="2099670"/>
    <lineage>
        <taxon>Bacteria</taxon>
        <taxon>Candidatus Dojkabacteria</taxon>
    </lineage>
</organism>
<dbReference type="InterPro" id="IPR040442">
    <property type="entry name" value="Pyrv_kinase-like_dom_sf"/>
</dbReference>
<dbReference type="Pfam" id="PF01326">
    <property type="entry name" value="PPDK_N"/>
    <property type="match status" value="1"/>
</dbReference>
<accession>A0A3M0Z0A3</accession>
<evidence type="ECO:0000256" key="1">
    <source>
        <dbReference type="ARBA" id="ARBA00001946"/>
    </source>
</evidence>
<evidence type="ECO:0000256" key="6">
    <source>
        <dbReference type="ARBA" id="ARBA00021623"/>
    </source>
</evidence>
<dbReference type="InterPro" id="IPR002192">
    <property type="entry name" value="PPDK_AMP/ATP-bd"/>
</dbReference>
<feature type="domain" description="Pyruvate phosphate dikinase AMP/ATP-binding" evidence="16">
    <location>
        <begin position="47"/>
        <end position="317"/>
    </location>
</feature>
<evidence type="ECO:0000256" key="15">
    <source>
        <dbReference type="SAM" id="MobiDB-lite"/>
    </source>
</evidence>
<evidence type="ECO:0000259" key="16">
    <source>
        <dbReference type="Pfam" id="PF01326"/>
    </source>
</evidence>
<comment type="pathway">
    <text evidence="3">Carbohydrate biosynthesis; gluconeogenesis.</text>
</comment>
<keyword evidence="8" id="KW-0479">Metal-binding</keyword>
<feature type="region of interest" description="Disordered" evidence="15">
    <location>
        <begin position="348"/>
        <end position="370"/>
    </location>
</feature>
<dbReference type="SUPFAM" id="SSF56059">
    <property type="entry name" value="Glutathione synthetase ATP-binding domain-like"/>
    <property type="match status" value="1"/>
</dbReference>
<reference evidence="17 18" key="1">
    <citation type="submission" date="2018-10" db="EMBL/GenBank/DDBJ databases">
        <title>Thermophilic Lithotrophy and Phototrophy in an Intertidal, Iron-rich, Geothermal Spring.</title>
        <authorList>
            <person name="Ward L.M."/>
            <person name="Idei A."/>
            <person name="Nakagawa M."/>
            <person name="Ueno Y."/>
            <person name="Fischer W."/>
            <person name="Mcglynn S.E."/>
        </authorList>
    </citation>
    <scope>NUCLEOTIDE SEQUENCE [LARGE SCALE GENOMIC DNA]</scope>
    <source>
        <strain evidence="17">J137</strain>
    </source>
</reference>
<name>A0A3M0Z0A3_9BACT</name>
<proteinExistence type="inferred from homology"/>
<dbReference type="Gene3D" id="3.20.20.60">
    <property type="entry name" value="Phosphoenolpyruvate-binding domains"/>
    <property type="match status" value="1"/>
</dbReference>
<evidence type="ECO:0000256" key="3">
    <source>
        <dbReference type="ARBA" id="ARBA00004742"/>
    </source>
</evidence>
<keyword evidence="7" id="KW-0808">Transferase</keyword>
<comment type="function">
    <text evidence="2">Catalyzes the phosphorylation of pyruvate to phosphoenolpyruvate.</text>
</comment>
<evidence type="ECO:0000256" key="9">
    <source>
        <dbReference type="ARBA" id="ARBA00022741"/>
    </source>
</evidence>
<dbReference type="AlphaFoldDB" id="A0A3M0Z0A3"/>
<protein>
    <recommendedName>
        <fullName evidence="6">Phosphoenolpyruvate synthase</fullName>
        <ecNumber evidence="5">2.7.9.2</ecNumber>
    </recommendedName>
    <alternativeName>
        <fullName evidence="13">Pyruvate, water dikinase</fullName>
    </alternativeName>
</protein>
<keyword evidence="10" id="KW-0418">Kinase</keyword>
<comment type="caution">
    <text evidence="17">The sequence shown here is derived from an EMBL/GenBank/DDBJ whole genome shotgun (WGS) entry which is preliminary data.</text>
</comment>
<comment type="catalytic activity">
    <reaction evidence="14">
        <text>pyruvate + ATP + H2O = phosphoenolpyruvate + AMP + phosphate + 2 H(+)</text>
        <dbReference type="Rhea" id="RHEA:11364"/>
        <dbReference type="ChEBI" id="CHEBI:15361"/>
        <dbReference type="ChEBI" id="CHEBI:15377"/>
        <dbReference type="ChEBI" id="CHEBI:15378"/>
        <dbReference type="ChEBI" id="CHEBI:30616"/>
        <dbReference type="ChEBI" id="CHEBI:43474"/>
        <dbReference type="ChEBI" id="CHEBI:58702"/>
        <dbReference type="ChEBI" id="CHEBI:456215"/>
        <dbReference type="EC" id="2.7.9.2"/>
    </reaction>
</comment>
<dbReference type="PANTHER" id="PTHR43030">
    <property type="entry name" value="PHOSPHOENOLPYRUVATE SYNTHASE"/>
    <property type="match status" value="1"/>
</dbReference>
<evidence type="ECO:0000256" key="14">
    <source>
        <dbReference type="ARBA" id="ARBA00047700"/>
    </source>
</evidence>
<evidence type="ECO:0000256" key="4">
    <source>
        <dbReference type="ARBA" id="ARBA00007837"/>
    </source>
</evidence>
<comment type="cofactor">
    <cofactor evidence="1">
        <name>Mg(2+)</name>
        <dbReference type="ChEBI" id="CHEBI:18420"/>
    </cofactor>
</comment>
<dbReference type="EC" id="2.7.9.2" evidence="5"/>
<keyword evidence="9" id="KW-0547">Nucleotide-binding</keyword>
<dbReference type="InterPro" id="IPR013815">
    <property type="entry name" value="ATP_grasp_subdomain_1"/>
</dbReference>
<dbReference type="EMBL" id="RFKV01000084">
    <property type="protein sequence ID" value="RMD76906.1"/>
    <property type="molecule type" value="Genomic_DNA"/>
</dbReference>
<evidence type="ECO:0000313" key="17">
    <source>
        <dbReference type="EMBL" id="RMD76906.1"/>
    </source>
</evidence>
<evidence type="ECO:0000256" key="2">
    <source>
        <dbReference type="ARBA" id="ARBA00002988"/>
    </source>
</evidence>
<sequence>MYISQGLKFMKLIGKRLKYILENSSLNSNLKVDHYGREAVLAGYTIGLKVKHSKGFVISSFAFDDYILESGLAGKITKILSTVRPLIKESARDASEQITNLIFSSEIPETLLKEYEQVVGRLFSSLENVALKIRISHVMPEYVVPNDNFELFFLSSVNSFATSLKRSISEIFSTEAIELRVNSYYKGVITSAFLVQLVQKPEISGRVFFESRNSIAIEAYYGITKPDNFVDTYRYDVSLNKIVERNVYPQVFMDIFNGVDEKGRIKKSTVEVSKEWQSSQKLVDRFQTEIFSSFLEIHKKLHKPICLDFLVCSGEIFIDKIEVMSSYDNKVQEVDTYVMSQLKMDEQSTTTVKDQKDQKDQNDQKEKEPSISELVEEINAVVKGQKGQLELSEVGVDIPRKESLEIFLDIDDDEVPHNVAYRRSYSEVSELEVKDRIFETDLYLELSRLTASRISALRIFVGSLVDGTELILSHGVLPEEVSDVAEKTNLIDKFALHIFTASKSVKKCVYIISDMGESEFNLLGRDAVYSTGEERLLRVPESLEFEASVIKRSRNVYNVRNISICIPSVRSIKSISEIKRALYSKGIRRSSNLEIFAEISYPSVIFQLQQINSELVDGIVLNLNKMYAFYYNRPKPDREDLDKFADMINDISKLMFDKSIKCFILGSDIDVELVELIDISKLEAIVFANIPNDGLLERIWQKGRKVK</sequence>
<keyword evidence="11" id="KW-0067">ATP-binding</keyword>
<evidence type="ECO:0000256" key="10">
    <source>
        <dbReference type="ARBA" id="ARBA00022777"/>
    </source>
</evidence>
<dbReference type="GO" id="GO:0006094">
    <property type="term" value="P:gluconeogenesis"/>
    <property type="evidence" value="ECO:0007669"/>
    <property type="project" value="UniProtKB-UniPathway"/>
</dbReference>
<dbReference type="GO" id="GO:0008986">
    <property type="term" value="F:pyruvate, water dikinase activity"/>
    <property type="evidence" value="ECO:0007669"/>
    <property type="project" value="UniProtKB-EC"/>
</dbReference>
<comment type="similarity">
    <text evidence="4">Belongs to the PEP-utilizing enzyme family.</text>
</comment>
<evidence type="ECO:0000256" key="7">
    <source>
        <dbReference type="ARBA" id="ARBA00022679"/>
    </source>
</evidence>
<feature type="compositionally biased region" description="Basic and acidic residues" evidence="15">
    <location>
        <begin position="353"/>
        <end position="370"/>
    </location>
</feature>
<dbReference type="UniPathway" id="UPA00138"/>
<evidence type="ECO:0000256" key="12">
    <source>
        <dbReference type="ARBA" id="ARBA00022842"/>
    </source>
</evidence>
<gene>
    <name evidence="17" type="ORF">D6810_02635</name>
</gene>
<dbReference type="InterPro" id="IPR006319">
    <property type="entry name" value="PEP_synth"/>
</dbReference>
<evidence type="ECO:0000256" key="5">
    <source>
        <dbReference type="ARBA" id="ARBA00011996"/>
    </source>
</evidence>
<dbReference type="Proteomes" id="UP000269410">
    <property type="component" value="Unassembled WGS sequence"/>
</dbReference>